<dbReference type="RefSeq" id="XP_027348416.1">
    <property type="nucleotide sequence ID" value="XM_027492615.1"/>
</dbReference>
<protein>
    <submittedName>
        <fullName evidence="3">Uncharacterized protein LOC113859969</fullName>
    </submittedName>
</protein>
<gene>
    <name evidence="3" type="primary">LOC113859969</name>
</gene>
<reference evidence="3" key="2">
    <citation type="submission" date="2025-08" db="UniProtKB">
        <authorList>
            <consortium name="RefSeq"/>
        </authorList>
    </citation>
    <scope>IDENTIFICATION</scope>
    <source>
        <tissue evidence="3">Young leaves</tissue>
    </source>
</reference>
<dbReference type="OrthoDB" id="1935034at2759"/>
<dbReference type="GeneID" id="113859969"/>
<dbReference type="Proteomes" id="UP000694853">
    <property type="component" value="Unplaced"/>
</dbReference>
<reference evidence="2" key="1">
    <citation type="journal article" date="2019" name="Toxins">
        <title>Detection of Abrin-Like and Prepropulchellin-Like Toxin Genes and Transcripts Using Whole Genome Sequencing and Full-Length Transcript Sequencing of Abrus precatorius.</title>
        <authorList>
            <person name="Hovde B.T."/>
            <person name="Daligault H.E."/>
            <person name="Hanschen E.R."/>
            <person name="Kunde Y.A."/>
            <person name="Johnson M.B."/>
            <person name="Starkenburg S.R."/>
            <person name="Johnson S.L."/>
        </authorList>
    </citation>
    <scope>NUCLEOTIDE SEQUENCE [LARGE SCALE GENOMIC DNA]</scope>
</reference>
<feature type="transmembrane region" description="Helical" evidence="1">
    <location>
        <begin position="105"/>
        <end position="138"/>
    </location>
</feature>
<evidence type="ECO:0000256" key="1">
    <source>
        <dbReference type="SAM" id="Phobius"/>
    </source>
</evidence>
<dbReference type="AlphaFoldDB" id="A0A8B8KWS4"/>
<organism evidence="2 3">
    <name type="scientific">Abrus precatorius</name>
    <name type="common">Indian licorice</name>
    <name type="synonym">Glycine abrus</name>
    <dbReference type="NCBI Taxonomy" id="3816"/>
    <lineage>
        <taxon>Eukaryota</taxon>
        <taxon>Viridiplantae</taxon>
        <taxon>Streptophyta</taxon>
        <taxon>Embryophyta</taxon>
        <taxon>Tracheophyta</taxon>
        <taxon>Spermatophyta</taxon>
        <taxon>Magnoliopsida</taxon>
        <taxon>eudicotyledons</taxon>
        <taxon>Gunneridae</taxon>
        <taxon>Pentapetalae</taxon>
        <taxon>rosids</taxon>
        <taxon>fabids</taxon>
        <taxon>Fabales</taxon>
        <taxon>Fabaceae</taxon>
        <taxon>Papilionoideae</taxon>
        <taxon>50 kb inversion clade</taxon>
        <taxon>NPAAA clade</taxon>
        <taxon>indigoferoid/millettioid clade</taxon>
        <taxon>Abreae</taxon>
        <taxon>Abrus</taxon>
    </lineage>
</organism>
<name>A0A8B8KWS4_ABRPR</name>
<keyword evidence="1" id="KW-1133">Transmembrane helix</keyword>
<accession>A0A8B8KWS4</accession>
<keyword evidence="1" id="KW-0812">Transmembrane</keyword>
<feature type="transmembrane region" description="Helical" evidence="1">
    <location>
        <begin position="23"/>
        <end position="44"/>
    </location>
</feature>
<dbReference type="PANTHER" id="PTHR33306">
    <property type="entry name" value="EXPRESSED PROTEIN-RELATED-RELATED"/>
    <property type="match status" value="1"/>
</dbReference>
<proteinExistence type="predicted"/>
<feature type="transmembrane region" description="Helical" evidence="1">
    <location>
        <begin position="65"/>
        <end position="85"/>
    </location>
</feature>
<evidence type="ECO:0000313" key="2">
    <source>
        <dbReference type="Proteomes" id="UP000694853"/>
    </source>
</evidence>
<keyword evidence="2" id="KW-1185">Reference proteome</keyword>
<evidence type="ECO:0000313" key="3">
    <source>
        <dbReference type="RefSeq" id="XP_027348416.1"/>
    </source>
</evidence>
<sequence>MSSVLNERRDAEWKKTWTGNTLLSAPPLSLLAIVGIVVFLLWLSSYLNLNYKYTAMQMATTNLKMLLLFLPLVLTLMAQGGRLVVPASSVARFHDRDEESESSIYWGWVTFVVFLLVLISYRLHPIFVIAIVFLYVYILSA</sequence>
<dbReference type="PANTHER" id="PTHR33306:SF41">
    <property type="entry name" value="PROTEIN, PUTATIVE-RELATED"/>
    <property type="match status" value="1"/>
</dbReference>
<dbReference type="KEGG" id="aprc:113859969"/>
<keyword evidence="1" id="KW-0472">Membrane</keyword>